<evidence type="ECO:0000313" key="3">
    <source>
        <dbReference type="EMBL" id="PKW18870.1"/>
    </source>
</evidence>
<evidence type="ECO:0000313" key="4">
    <source>
        <dbReference type="Proteomes" id="UP000233786"/>
    </source>
</evidence>
<comment type="caution">
    <text evidence="3">The sequence shown here is derived from an EMBL/GenBank/DDBJ whole genome shotgun (WGS) entry which is preliminary data.</text>
</comment>
<feature type="region of interest" description="Disordered" evidence="1">
    <location>
        <begin position="51"/>
        <end position="95"/>
    </location>
</feature>
<accession>A0A2N3Y7I8</accession>
<evidence type="ECO:0000256" key="2">
    <source>
        <dbReference type="SAM" id="SignalP"/>
    </source>
</evidence>
<dbReference type="Proteomes" id="UP000233786">
    <property type="component" value="Unassembled WGS sequence"/>
</dbReference>
<feature type="signal peptide" evidence="2">
    <location>
        <begin position="1"/>
        <end position="27"/>
    </location>
</feature>
<feature type="chain" id="PRO_5014645713" evidence="2">
    <location>
        <begin position="28"/>
        <end position="95"/>
    </location>
</feature>
<dbReference type="EMBL" id="PJNB01000001">
    <property type="protein sequence ID" value="PKW18870.1"/>
    <property type="molecule type" value="Genomic_DNA"/>
</dbReference>
<evidence type="ECO:0000256" key="1">
    <source>
        <dbReference type="SAM" id="MobiDB-lite"/>
    </source>
</evidence>
<reference evidence="3" key="1">
    <citation type="submission" date="2017-12" db="EMBL/GenBank/DDBJ databases">
        <title>Sequencing the genomes of 1000 Actinobacteria strains.</title>
        <authorList>
            <person name="Klenk H.-P."/>
        </authorList>
    </citation>
    <scope>NUCLEOTIDE SEQUENCE [LARGE SCALE GENOMIC DNA]</scope>
    <source>
        <strain evidence="3">DSM 44228</strain>
    </source>
</reference>
<keyword evidence="2" id="KW-0732">Signal</keyword>
<organism evidence="3 4">
    <name type="scientific">Saccharopolyspora spinosa</name>
    <dbReference type="NCBI Taxonomy" id="60894"/>
    <lineage>
        <taxon>Bacteria</taxon>
        <taxon>Bacillati</taxon>
        <taxon>Actinomycetota</taxon>
        <taxon>Actinomycetes</taxon>
        <taxon>Pseudonocardiales</taxon>
        <taxon>Pseudonocardiaceae</taxon>
        <taxon>Saccharopolyspora</taxon>
    </lineage>
</organism>
<dbReference type="AlphaFoldDB" id="A0A2N3Y7I8"/>
<gene>
    <name evidence="3" type="ORF">A8926_7007</name>
</gene>
<protein>
    <submittedName>
        <fullName evidence="3">Uncharacterized protein</fullName>
    </submittedName>
</protein>
<proteinExistence type="predicted"/>
<name>A0A2N3Y7I8_SACSN</name>
<feature type="compositionally biased region" description="Low complexity" evidence="1">
    <location>
        <begin position="62"/>
        <end position="95"/>
    </location>
</feature>
<keyword evidence="4" id="KW-1185">Reference proteome</keyword>
<dbReference type="RefSeq" id="WP_010310480.1">
    <property type="nucleotide sequence ID" value="NZ_CP061007.1"/>
</dbReference>
<sequence>MRTTAKLVLAAAASTGLLLGAQGIASADEEPTFQLPGNVNTWLEESPAAESDFQILPAFDSQQPQQQQQPQQEQQPQQQEPQQQEQQPQQQDGEE</sequence>